<organism evidence="2 3">
    <name type="scientific">Vitis vinifera</name>
    <name type="common">Grape</name>
    <dbReference type="NCBI Taxonomy" id="29760"/>
    <lineage>
        <taxon>Eukaryota</taxon>
        <taxon>Viridiplantae</taxon>
        <taxon>Streptophyta</taxon>
        <taxon>Embryophyta</taxon>
        <taxon>Tracheophyta</taxon>
        <taxon>Spermatophyta</taxon>
        <taxon>Magnoliopsida</taxon>
        <taxon>eudicotyledons</taxon>
        <taxon>Gunneridae</taxon>
        <taxon>Pentapetalae</taxon>
        <taxon>rosids</taxon>
        <taxon>Vitales</taxon>
        <taxon>Vitaceae</taxon>
        <taxon>Viteae</taxon>
        <taxon>Vitis</taxon>
    </lineage>
</organism>
<sequence>MQENESLRKFMKRFGQVVLQVESYSMDVVLQIFKRSICLGTQFFESLAKTPPMTMDDLFRRANKYSMLKDDVRAAPNRSWLPDNQPGTTRQEIPDLRIKNHEQQSQSEPPPFTPFTVSYEKLLPMIRELFEFR</sequence>
<evidence type="ECO:0008006" key="4">
    <source>
        <dbReference type="Google" id="ProtNLM"/>
    </source>
</evidence>
<protein>
    <recommendedName>
        <fullName evidence="4">Retrotransposon gag domain-containing protein</fullName>
    </recommendedName>
</protein>
<name>A0A438BMR4_VITVI</name>
<evidence type="ECO:0000256" key="1">
    <source>
        <dbReference type="SAM" id="MobiDB-lite"/>
    </source>
</evidence>
<reference evidence="2 3" key="1">
    <citation type="journal article" date="2018" name="PLoS Genet.">
        <title>Population sequencing reveals clonal diversity and ancestral inbreeding in the grapevine cultivar Chardonnay.</title>
        <authorList>
            <person name="Roach M.J."/>
            <person name="Johnson D.L."/>
            <person name="Bohlmann J."/>
            <person name="van Vuuren H.J."/>
            <person name="Jones S.J."/>
            <person name="Pretorius I.S."/>
            <person name="Schmidt S.A."/>
            <person name="Borneman A.R."/>
        </authorList>
    </citation>
    <scope>NUCLEOTIDE SEQUENCE [LARGE SCALE GENOMIC DNA]</scope>
    <source>
        <strain evidence="3">cv. Chardonnay</strain>
        <tissue evidence="2">Leaf</tissue>
    </source>
</reference>
<feature type="region of interest" description="Disordered" evidence="1">
    <location>
        <begin position="76"/>
        <end position="114"/>
    </location>
</feature>
<comment type="caution">
    <text evidence="2">The sequence shown here is derived from an EMBL/GenBank/DDBJ whole genome shotgun (WGS) entry which is preliminary data.</text>
</comment>
<gene>
    <name evidence="2" type="ORF">CK203_084298</name>
</gene>
<proteinExistence type="predicted"/>
<dbReference type="EMBL" id="QGNW01002718">
    <property type="protein sequence ID" value="RVW12218.1"/>
    <property type="molecule type" value="Genomic_DNA"/>
</dbReference>
<dbReference type="Proteomes" id="UP000288805">
    <property type="component" value="Unassembled WGS sequence"/>
</dbReference>
<feature type="compositionally biased region" description="Basic and acidic residues" evidence="1">
    <location>
        <begin position="92"/>
        <end position="102"/>
    </location>
</feature>
<evidence type="ECO:0000313" key="3">
    <source>
        <dbReference type="Proteomes" id="UP000288805"/>
    </source>
</evidence>
<dbReference type="AlphaFoldDB" id="A0A438BMR4"/>
<evidence type="ECO:0000313" key="2">
    <source>
        <dbReference type="EMBL" id="RVW12218.1"/>
    </source>
</evidence>
<accession>A0A438BMR4</accession>